<feature type="domain" description="ABC transporter" evidence="8">
    <location>
        <begin position="1099"/>
        <end position="1319"/>
    </location>
</feature>
<dbReference type="PANTHER" id="PTHR19211:SF15">
    <property type="entry name" value="ATP-BINDING CASSETTE SUB-FAMILY F MEMBER 2"/>
    <property type="match status" value="1"/>
</dbReference>
<proteinExistence type="inferred from homology"/>
<dbReference type="SUPFAM" id="SSF52540">
    <property type="entry name" value="P-loop containing nucleoside triphosphate hydrolases"/>
    <property type="match status" value="4"/>
</dbReference>
<dbReference type="InterPro" id="IPR027417">
    <property type="entry name" value="P-loop_NTPase"/>
</dbReference>
<dbReference type="GO" id="GO:0005737">
    <property type="term" value="C:cytoplasm"/>
    <property type="evidence" value="ECO:0007669"/>
    <property type="project" value="UniProtKB-SubCell"/>
</dbReference>
<evidence type="ECO:0000313" key="9">
    <source>
        <dbReference type="EMBL" id="ACO61401.1"/>
    </source>
</evidence>
<feature type="domain" description="ABC transporter" evidence="8">
    <location>
        <begin position="425"/>
        <end position="734"/>
    </location>
</feature>
<evidence type="ECO:0000256" key="5">
    <source>
        <dbReference type="ARBA" id="ARBA00022840"/>
    </source>
</evidence>
<dbReference type="RefSeq" id="XP_002500143.1">
    <property type="nucleotide sequence ID" value="XM_002500097.1"/>
</dbReference>
<comment type="similarity">
    <text evidence="6">Belongs to the ABC transporter superfamily. ABCF family. EF3 (TC 3.A.1.121) subfamily.</text>
</comment>
<dbReference type="FunFam" id="3.40.50.300:FF:001135">
    <property type="entry name" value="ABC transporter F family member 3"/>
    <property type="match status" value="1"/>
</dbReference>
<keyword evidence="2" id="KW-0963">Cytoplasm</keyword>
<dbReference type="Gene3D" id="3.40.50.300">
    <property type="entry name" value="P-loop containing nucleotide triphosphate hydrolases"/>
    <property type="match status" value="4"/>
</dbReference>
<keyword evidence="3" id="KW-0677">Repeat</keyword>
<reference evidence="9 10" key="1">
    <citation type="journal article" date="2009" name="Science">
        <title>Green evolution and dynamic adaptations revealed by genomes of the marine picoeukaryotes Micromonas.</title>
        <authorList>
            <person name="Worden A.Z."/>
            <person name="Lee J.H."/>
            <person name="Mock T."/>
            <person name="Rouze P."/>
            <person name="Simmons M.P."/>
            <person name="Aerts A.L."/>
            <person name="Allen A.E."/>
            <person name="Cuvelier M.L."/>
            <person name="Derelle E."/>
            <person name="Everett M.V."/>
            <person name="Foulon E."/>
            <person name="Grimwood J."/>
            <person name="Gundlach H."/>
            <person name="Henrissat B."/>
            <person name="Napoli C."/>
            <person name="McDonald S.M."/>
            <person name="Parker M.S."/>
            <person name="Rombauts S."/>
            <person name="Salamov A."/>
            <person name="Von Dassow P."/>
            <person name="Badger J.H."/>
            <person name="Coutinho P.M."/>
            <person name="Demir E."/>
            <person name="Dubchak I."/>
            <person name="Gentemann C."/>
            <person name="Eikrem W."/>
            <person name="Gready J.E."/>
            <person name="John U."/>
            <person name="Lanier W."/>
            <person name="Lindquist E.A."/>
            <person name="Lucas S."/>
            <person name="Mayer K.F."/>
            <person name="Moreau H."/>
            <person name="Not F."/>
            <person name="Otillar R."/>
            <person name="Panaud O."/>
            <person name="Pangilinan J."/>
            <person name="Paulsen I."/>
            <person name="Piegu B."/>
            <person name="Poliakov A."/>
            <person name="Robbens S."/>
            <person name="Schmutz J."/>
            <person name="Toulza E."/>
            <person name="Wyss T."/>
            <person name="Zelensky A."/>
            <person name="Zhou K."/>
            <person name="Armbrust E.V."/>
            <person name="Bhattacharya D."/>
            <person name="Goodenough U.W."/>
            <person name="Van de Peer Y."/>
            <person name="Grigoriev I.V."/>
        </authorList>
    </citation>
    <scope>NUCLEOTIDE SEQUENCE [LARGE SCALE GENOMIC DNA]</scope>
    <source>
        <strain evidence="10">RCC299 / NOUM17</strain>
    </source>
</reference>
<feature type="region of interest" description="Disordered" evidence="7">
    <location>
        <begin position="713"/>
        <end position="765"/>
    </location>
</feature>
<name>C1DYC4_MICCC</name>
<evidence type="ECO:0000256" key="7">
    <source>
        <dbReference type="SAM" id="MobiDB-lite"/>
    </source>
</evidence>
<dbReference type="FunFam" id="3.40.50.300:FF:000104">
    <property type="entry name" value="ATP-binding cassette sub-family F member 3"/>
    <property type="match status" value="1"/>
</dbReference>
<feature type="compositionally biased region" description="Basic and acidic residues" evidence="7">
    <location>
        <begin position="733"/>
        <end position="755"/>
    </location>
</feature>
<evidence type="ECO:0000259" key="8">
    <source>
        <dbReference type="PROSITE" id="PS50893"/>
    </source>
</evidence>
<dbReference type="KEGG" id="mis:MICPUN_55988"/>
<dbReference type="PROSITE" id="PS50893">
    <property type="entry name" value="ABC_TRANSPORTER_2"/>
    <property type="match status" value="4"/>
</dbReference>
<dbReference type="STRING" id="296587.C1DYC4"/>
<dbReference type="CDD" id="cd03221">
    <property type="entry name" value="ABCF_EF-3"/>
    <property type="match status" value="3"/>
</dbReference>
<dbReference type="GeneID" id="8240859"/>
<dbReference type="GO" id="GO:0016887">
    <property type="term" value="F:ATP hydrolysis activity"/>
    <property type="evidence" value="ECO:0007669"/>
    <property type="project" value="InterPro"/>
</dbReference>
<dbReference type="EMBL" id="CP001323">
    <property type="protein sequence ID" value="ACO61401.1"/>
    <property type="molecule type" value="Genomic_DNA"/>
</dbReference>
<gene>
    <name evidence="9" type="ORF">MICPUN_55988</name>
</gene>
<dbReference type="InterPro" id="IPR050611">
    <property type="entry name" value="ABCF"/>
</dbReference>
<keyword evidence="10" id="KW-1185">Reference proteome</keyword>
<dbReference type="Pfam" id="PF12848">
    <property type="entry name" value="ABC_tran_Xtn"/>
    <property type="match status" value="1"/>
</dbReference>
<accession>C1DYC4</accession>
<feature type="domain" description="ABC transporter" evidence="8">
    <location>
        <begin position="788"/>
        <end position="1029"/>
    </location>
</feature>
<dbReference type="Pfam" id="PF00005">
    <property type="entry name" value="ABC_tran"/>
    <property type="match status" value="4"/>
</dbReference>
<dbReference type="InterPro" id="IPR003439">
    <property type="entry name" value="ABC_transporter-like_ATP-bd"/>
</dbReference>
<protein>
    <submittedName>
        <fullName evidence="9">Non-transporter ABC protein</fullName>
    </submittedName>
</protein>
<sequence length="1319" mass="143730">MGASDVIKHIKDALASAHPGAVDDEVTEYVADMASELLADGDPGRCRREMADELVDAAGPMLAEFIGDDAIRSLFDGAVAHHLGGGGDDAGSNPDVGGDGAGSESAAKRYCLDLEGIILAFAGKVLLRPTSLKLERGRRYGVVGQNGAGKTTLLTRLAAGDINGFPKDIRCVFVQHEVLVTLEQTILAFMTSQASTLDANAADVKPCLEAVGFTSEMITEKMVSELSGGWRMRLAIARAMLQKADLLLLDEPTNHLDVNAVEWLAGHLRSLTDTTTLVVSHDYDFLTDVATDIVHFEGQTLTSFAGGFPGFREKRPNLVLPRMKRDMVRAIETNAEAVGETVDGGDVHDARAREDRERRSRLAGVELRSELGSAAGVRNAGAVGSLAAAMTSTSFAKSNARDKPLITFPDPGQLDGVRSRSNVVLRVENLSFAYPGAKSKPVLDDINCRVYLNSRVAIVGANGAGKTTLLKNIVGELVPGQGSVWKHHNLRVSYIAQHSMHHLESNLEMAPKEYIQTRFFLGRDKELAAMATMDMSDEDKAQMNIKGNVCEILGRAMKGGSLCYEVKKFGDKPGVTRWEPVEFLKAAYVAKMTRHYDEKLKASQSGLDIRPLTSAEVYSHLADFGISQELADGKIKRMSGGQKSRLVLAAAMWTKPHIIALDEPTNYLDNETLQALTEALRKFKGGVLTVSHNAGFVADLCTDSWRVYQGKVTSAEEGGRAGKQSAAARRRARDAAKRGGSGEEAGGDKDGGKNEEDAEVQANGARVDDDVDRTVTGVLVSRPTALDVKISQFSMQVNGQQLVEDCDIELNVGRRYGLLGVNGCGKSNLLAALANRELPVPEHVDVFHLREEAEPSDRTALDAVVDHIKLEVTRLHKLEASTLAEGGPGDERLQPIYERLEELDSAAFEARAAELLHGLGFKKDMMRRATKDMSGGWRMRVALARALFAAPALLLLDEPTNHLDLSACVWLEHHLAKYDKCLLVISHSQDFLNGVCTHIIRLTNRKLKYYTGDYDTYQKTLEAENVIQQKKHDKEQADIKHLREFIASCGTYANMMKQANSKQKILDKMEAAGLTPSPKAEKTFELAFPECRKLPPPVLPFKEVSFSYPGADVGGGRELLNGLEFGVDCDSRIALVGPNGAGKSTLLKLMTGDLTPTSGSVSRHQNLSIGRYHQHSVDVLDPASHPVEFFLQKYDHMKKPVDEWRGYLGKYGISGRLQTTPIGLLSDGQKSRLVFAMICLAEPNLLLLDEPTNHLDIEAIDSLATAINKYAGGLVLVSHDFRLIDQVAKEIWVCEDGGVTVWKDDIRAYKRKLAKAAGL</sequence>
<dbReference type="GO" id="GO:0005524">
    <property type="term" value="F:ATP binding"/>
    <property type="evidence" value="ECO:0007669"/>
    <property type="project" value="UniProtKB-KW"/>
</dbReference>
<evidence type="ECO:0000256" key="3">
    <source>
        <dbReference type="ARBA" id="ARBA00022737"/>
    </source>
</evidence>
<evidence type="ECO:0000313" key="10">
    <source>
        <dbReference type="Proteomes" id="UP000002009"/>
    </source>
</evidence>
<evidence type="ECO:0000256" key="2">
    <source>
        <dbReference type="ARBA" id="ARBA00022490"/>
    </source>
</evidence>
<evidence type="ECO:0000256" key="6">
    <source>
        <dbReference type="ARBA" id="ARBA00061344"/>
    </source>
</evidence>
<dbReference type="InterPro" id="IPR047038">
    <property type="entry name" value="eEF3_chromodomain-like_sf"/>
</dbReference>
<keyword evidence="4" id="KW-0547">Nucleotide-binding</keyword>
<dbReference type="InterPro" id="IPR017871">
    <property type="entry name" value="ABC_transporter-like_CS"/>
</dbReference>
<dbReference type="SMART" id="SM00382">
    <property type="entry name" value="AAA"/>
    <property type="match status" value="4"/>
</dbReference>
<dbReference type="Proteomes" id="UP000002009">
    <property type="component" value="Chromosome 2"/>
</dbReference>
<organism evidence="9 10">
    <name type="scientific">Micromonas commoda (strain RCC299 / NOUM17 / CCMP2709)</name>
    <name type="common">Picoplanktonic green alga</name>
    <dbReference type="NCBI Taxonomy" id="296587"/>
    <lineage>
        <taxon>Eukaryota</taxon>
        <taxon>Viridiplantae</taxon>
        <taxon>Chlorophyta</taxon>
        <taxon>Mamiellophyceae</taxon>
        <taxon>Mamiellales</taxon>
        <taxon>Mamiellaceae</taxon>
        <taxon>Micromonas</taxon>
    </lineage>
</organism>
<dbReference type="PANTHER" id="PTHR19211">
    <property type="entry name" value="ATP-BINDING TRANSPORT PROTEIN-RELATED"/>
    <property type="match status" value="1"/>
</dbReference>
<dbReference type="eggNOG" id="KOG0927">
    <property type="taxonomic scope" value="Eukaryota"/>
</dbReference>
<evidence type="ECO:0000256" key="4">
    <source>
        <dbReference type="ARBA" id="ARBA00022741"/>
    </source>
</evidence>
<comment type="subcellular location">
    <subcellularLocation>
        <location evidence="1">Cytoplasm</location>
    </subcellularLocation>
</comment>
<feature type="domain" description="ABC transporter" evidence="8">
    <location>
        <begin position="112"/>
        <end position="323"/>
    </location>
</feature>
<keyword evidence="5" id="KW-0067">ATP-binding</keyword>
<evidence type="ECO:0000256" key="1">
    <source>
        <dbReference type="ARBA" id="ARBA00004496"/>
    </source>
</evidence>
<dbReference type="InterPro" id="IPR003593">
    <property type="entry name" value="AAA+_ATPase"/>
</dbReference>
<dbReference type="InParanoid" id="C1DYC4"/>
<dbReference type="InterPro" id="IPR032781">
    <property type="entry name" value="ABC_tran_Xtn"/>
</dbReference>
<dbReference type="Gene3D" id="2.40.50.990">
    <property type="match status" value="1"/>
</dbReference>
<dbReference type="PROSITE" id="PS00211">
    <property type="entry name" value="ABC_TRANSPORTER_1"/>
    <property type="match status" value="3"/>
</dbReference>
<dbReference type="OrthoDB" id="495231at2759"/>
<dbReference type="eggNOG" id="KOG0062">
    <property type="taxonomic scope" value="Eukaryota"/>
</dbReference>